<evidence type="ECO:0000259" key="1">
    <source>
        <dbReference type="Pfam" id="PF00534"/>
    </source>
</evidence>
<dbReference type="PATRIC" id="fig|1459.3.peg.1420"/>
<evidence type="ECO:0000259" key="2">
    <source>
        <dbReference type="Pfam" id="PF13439"/>
    </source>
</evidence>
<keyword evidence="4" id="KW-1185">Reference proteome</keyword>
<comment type="caution">
    <text evidence="3">The sequence shown here is derived from an EMBL/GenBank/DDBJ whole genome shotgun (WGS) entry which is preliminary data.</text>
</comment>
<dbReference type="InterPro" id="IPR001296">
    <property type="entry name" value="Glyco_trans_1"/>
</dbReference>
<dbReference type="PANTHER" id="PTHR45947:SF3">
    <property type="entry name" value="SULFOQUINOVOSYL TRANSFERASE SQD2"/>
    <property type="match status" value="1"/>
</dbReference>
<dbReference type="InterPro" id="IPR050194">
    <property type="entry name" value="Glycosyltransferase_grp1"/>
</dbReference>
<dbReference type="AlphaFoldDB" id="A0A0M0GAK3"/>
<gene>
    <name evidence="3" type="ORF">AF332_06675</name>
</gene>
<evidence type="ECO:0000313" key="3">
    <source>
        <dbReference type="EMBL" id="KON86542.1"/>
    </source>
</evidence>
<dbReference type="GO" id="GO:0016758">
    <property type="term" value="F:hexosyltransferase activity"/>
    <property type="evidence" value="ECO:0007669"/>
    <property type="project" value="TreeGrafter"/>
</dbReference>
<evidence type="ECO:0000313" key="4">
    <source>
        <dbReference type="Proteomes" id="UP000037109"/>
    </source>
</evidence>
<dbReference type="CDD" id="cd03814">
    <property type="entry name" value="GT4-like"/>
    <property type="match status" value="1"/>
</dbReference>
<protein>
    <submittedName>
        <fullName evidence="3">Glycosyl transferase</fullName>
    </submittedName>
</protein>
<proteinExistence type="predicted"/>
<name>A0A0M0GAK3_SPOGL</name>
<dbReference type="SUPFAM" id="SSF53756">
    <property type="entry name" value="UDP-Glycosyltransferase/glycogen phosphorylase"/>
    <property type="match status" value="1"/>
</dbReference>
<organism evidence="3 4">
    <name type="scientific">Sporosarcina globispora</name>
    <name type="common">Bacillus globisporus</name>
    <dbReference type="NCBI Taxonomy" id="1459"/>
    <lineage>
        <taxon>Bacteria</taxon>
        <taxon>Bacillati</taxon>
        <taxon>Bacillota</taxon>
        <taxon>Bacilli</taxon>
        <taxon>Bacillales</taxon>
        <taxon>Caryophanaceae</taxon>
        <taxon>Sporosarcina</taxon>
    </lineage>
</organism>
<feature type="domain" description="Glycosyltransferase subfamily 4-like N-terminal" evidence="2">
    <location>
        <begin position="14"/>
        <end position="178"/>
    </location>
</feature>
<dbReference type="InterPro" id="IPR028098">
    <property type="entry name" value="Glyco_trans_4-like_N"/>
</dbReference>
<dbReference type="PANTHER" id="PTHR45947">
    <property type="entry name" value="SULFOQUINOVOSYL TRANSFERASE SQD2"/>
    <property type="match status" value="1"/>
</dbReference>
<sequence>MKIAFFTDTFYPDINGVARTLKRFTDYLSEQNIAVKIFAPANQPDEYVPSHIHRFKSASFFLYPECRLAFPNYFQVKAELEKFNPDLIHVATPFNLGLSGIYCAKKLNIPLAGSYHTDFDYYLEFYDLRFLSGILWKYMTWFHSSFKKTFVPSIETLQQLKQHGFTNLEIWPRGVDCQLFHPHYDKLSVRHEYSIRKKYLLTYAGRLAPEKNVDILLDIAQLIPPDLNENIHWLIVGDGPLRRKIQAAAPKNMTFTGYLTGQQLAEVYSASDLFVFPSPTETFGNVVLESLASGTPVIGANSGGVKSIIQNGVTGHLCKPGNAEDFSQSITNLLMNPKVRTQMGFDGREYALTQRWDGIFNNLIGQYEAIIGESGEKRYA</sequence>
<dbReference type="Pfam" id="PF00534">
    <property type="entry name" value="Glycos_transf_1"/>
    <property type="match status" value="1"/>
</dbReference>
<dbReference type="Gene3D" id="3.40.50.2000">
    <property type="entry name" value="Glycogen Phosphorylase B"/>
    <property type="match status" value="2"/>
</dbReference>
<dbReference type="RefSeq" id="WP_053433902.1">
    <property type="nucleotide sequence ID" value="NZ_LGUF01000007.1"/>
</dbReference>
<dbReference type="Pfam" id="PF13439">
    <property type="entry name" value="Glyco_transf_4"/>
    <property type="match status" value="1"/>
</dbReference>
<reference evidence="4" key="1">
    <citation type="submission" date="2015-07" db="EMBL/GenBank/DDBJ databases">
        <title>Fjat-10036 dsm4.</title>
        <authorList>
            <person name="Liu B."/>
            <person name="Wang J."/>
            <person name="Zhu Y."/>
            <person name="Liu G."/>
            <person name="Chen Q."/>
            <person name="Chen Z."/>
            <person name="Lan J."/>
            <person name="Che J."/>
            <person name="Ge C."/>
            <person name="Shi H."/>
            <person name="Pan Z."/>
            <person name="Liu X."/>
        </authorList>
    </citation>
    <scope>NUCLEOTIDE SEQUENCE [LARGE SCALE GENOMIC DNA]</scope>
    <source>
        <strain evidence="4">DSM 4</strain>
    </source>
</reference>
<keyword evidence="3" id="KW-0808">Transferase</keyword>
<dbReference type="Proteomes" id="UP000037109">
    <property type="component" value="Unassembled WGS sequence"/>
</dbReference>
<feature type="domain" description="Glycosyl transferase family 1" evidence="1">
    <location>
        <begin position="196"/>
        <end position="348"/>
    </location>
</feature>
<dbReference type="EMBL" id="LGUF01000007">
    <property type="protein sequence ID" value="KON86542.1"/>
    <property type="molecule type" value="Genomic_DNA"/>
</dbReference>
<dbReference type="OrthoDB" id="9797829at2"/>
<dbReference type="STRING" id="1459.AF332_06675"/>
<accession>A0A0M0GAK3</accession>